<dbReference type="GO" id="GO:0020037">
    <property type="term" value="F:heme binding"/>
    <property type="evidence" value="ECO:0007669"/>
    <property type="project" value="InterPro"/>
</dbReference>
<dbReference type="SUPFAM" id="SSF48264">
    <property type="entry name" value="Cytochrome P450"/>
    <property type="match status" value="1"/>
</dbReference>
<evidence type="ECO:0008006" key="10">
    <source>
        <dbReference type="Google" id="ProtNLM"/>
    </source>
</evidence>
<evidence type="ECO:0000256" key="2">
    <source>
        <dbReference type="ARBA" id="ARBA00010617"/>
    </source>
</evidence>
<organism evidence="8 9">
    <name type="scientific">Clytia hemisphaerica</name>
    <dbReference type="NCBI Taxonomy" id="252671"/>
    <lineage>
        <taxon>Eukaryota</taxon>
        <taxon>Metazoa</taxon>
        <taxon>Cnidaria</taxon>
        <taxon>Hydrozoa</taxon>
        <taxon>Hydroidolina</taxon>
        <taxon>Leptothecata</taxon>
        <taxon>Obeliida</taxon>
        <taxon>Clytiidae</taxon>
        <taxon>Clytia</taxon>
    </lineage>
</organism>
<evidence type="ECO:0000256" key="3">
    <source>
        <dbReference type="ARBA" id="ARBA00022824"/>
    </source>
</evidence>
<keyword evidence="7" id="KW-1133">Transmembrane helix</keyword>
<comment type="subcellular location">
    <subcellularLocation>
        <location evidence="1">Endoplasmic reticulum membrane</location>
    </subcellularLocation>
</comment>
<dbReference type="PRINTS" id="PR00385">
    <property type="entry name" value="P450"/>
</dbReference>
<dbReference type="GO" id="GO:0016705">
    <property type="term" value="F:oxidoreductase activity, acting on paired donors, with incorporation or reduction of molecular oxygen"/>
    <property type="evidence" value="ECO:0007669"/>
    <property type="project" value="InterPro"/>
</dbReference>
<keyword evidence="9" id="KW-1185">Reference proteome</keyword>
<feature type="binding site" description="axial binding residue" evidence="5">
    <location>
        <position position="436"/>
    </location>
    <ligand>
        <name>heme</name>
        <dbReference type="ChEBI" id="CHEBI:30413"/>
    </ligand>
    <ligandPart>
        <name>Fe</name>
        <dbReference type="ChEBI" id="CHEBI:18248"/>
    </ligandPart>
</feature>
<accession>A0A7M5UZB0</accession>
<dbReference type="InterPro" id="IPR036396">
    <property type="entry name" value="Cyt_P450_sf"/>
</dbReference>
<dbReference type="GO" id="GO:0004497">
    <property type="term" value="F:monooxygenase activity"/>
    <property type="evidence" value="ECO:0007669"/>
    <property type="project" value="UniProtKB-KW"/>
</dbReference>
<dbReference type="PANTHER" id="PTHR24291:SF189">
    <property type="entry name" value="CYTOCHROME P450 4C3-RELATED"/>
    <property type="match status" value="1"/>
</dbReference>
<dbReference type="Pfam" id="PF00067">
    <property type="entry name" value="p450"/>
    <property type="match status" value="1"/>
</dbReference>
<proteinExistence type="inferred from homology"/>
<keyword evidence="6" id="KW-0503">Monooxygenase</keyword>
<evidence type="ECO:0000256" key="5">
    <source>
        <dbReference type="PIRSR" id="PIRSR602401-1"/>
    </source>
</evidence>
<keyword evidence="4 7" id="KW-0472">Membrane</keyword>
<dbReference type="OrthoDB" id="1470350at2759"/>
<name>A0A7M5UZB0_9CNID</name>
<evidence type="ECO:0000313" key="9">
    <source>
        <dbReference type="Proteomes" id="UP000594262"/>
    </source>
</evidence>
<keyword evidence="3" id="KW-0256">Endoplasmic reticulum</keyword>
<dbReference type="PROSITE" id="PS00086">
    <property type="entry name" value="CYTOCHROME_P450"/>
    <property type="match status" value="1"/>
</dbReference>
<keyword evidence="5 6" id="KW-0479">Metal-binding</keyword>
<protein>
    <recommendedName>
        <fullName evidence="10">Cytochrome P450</fullName>
    </recommendedName>
</protein>
<dbReference type="EnsemblMetazoa" id="CLYHEMT006847.1">
    <property type="protein sequence ID" value="CLYHEMP006847.1"/>
    <property type="gene ID" value="CLYHEMG006847"/>
</dbReference>
<dbReference type="GO" id="GO:0005506">
    <property type="term" value="F:iron ion binding"/>
    <property type="evidence" value="ECO:0007669"/>
    <property type="project" value="InterPro"/>
</dbReference>
<feature type="transmembrane region" description="Helical" evidence="7">
    <location>
        <begin position="6"/>
        <end position="22"/>
    </location>
</feature>
<dbReference type="InterPro" id="IPR050196">
    <property type="entry name" value="Cytochrome_P450_Monoox"/>
</dbReference>
<dbReference type="InterPro" id="IPR001128">
    <property type="entry name" value="Cyt_P450"/>
</dbReference>
<dbReference type="PRINTS" id="PR00463">
    <property type="entry name" value="EP450I"/>
</dbReference>
<keyword evidence="6" id="KW-0560">Oxidoreductase</keyword>
<keyword evidence="5 6" id="KW-0349">Heme</keyword>
<dbReference type="InterPro" id="IPR017972">
    <property type="entry name" value="Cyt_P450_CS"/>
</dbReference>
<evidence type="ECO:0000256" key="7">
    <source>
        <dbReference type="SAM" id="Phobius"/>
    </source>
</evidence>
<evidence type="ECO:0000256" key="1">
    <source>
        <dbReference type="ARBA" id="ARBA00004586"/>
    </source>
</evidence>
<comment type="similarity">
    <text evidence="2 6">Belongs to the cytochrome P450 family.</text>
</comment>
<evidence type="ECO:0000256" key="4">
    <source>
        <dbReference type="ARBA" id="ARBA00023136"/>
    </source>
</evidence>
<comment type="cofactor">
    <cofactor evidence="5">
        <name>heme</name>
        <dbReference type="ChEBI" id="CHEBI:30413"/>
    </cofactor>
</comment>
<evidence type="ECO:0000313" key="8">
    <source>
        <dbReference type="EnsemblMetazoa" id="CLYHEMP006847.1"/>
    </source>
</evidence>
<sequence>MGLTWWLITLVFGGFILLVIWWKHFTREGSDTIPVAPGDWPLIGHIPLLINQKKFRKLCDQWHKEYNGTFAFYLLTNKIVVTSNLEVIEAYLSSPKYITKAPLLYSMLKALVGNGVFASDGVLWKQRRRMLTPAFHFDILAGFAPIVEKNVSQMINVFRKFSKSQSEFNVYEIAKSFAIAVICETSMGKHITFGDGVEKEELKCLFEQGTELMMKRFYRPWLYNDWFYSLTADGRLFIRQRDILRCMVREIIEERITYREKCTEVETKQKIFIDILLDCYERGEIDVEGIIDETGGMLFAGYETTASALSFVLYCLGRNPKAQKKLFDEITSFEKKGNLELSDLKELKYLDMVIKETMRLHVTVNAFQRDIKEGTVLAGHVFPECWLSIDLRIVNHNPKYWKDPMSFIPERFENFDERKKEKAFMFIPFSAGPRNCVGQRFAMMELRIALFYLVKNFKVTSLQEENELEQTFEAANTSLNGLMLKIDERVV</sequence>
<keyword evidence="7" id="KW-0812">Transmembrane</keyword>
<dbReference type="Gene3D" id="1.10.630.10">
    <property type="entry name" value="Cytochrome P450"/>
    <property type="match status" value="1"/>
</dbReference>
<evidence type="ECO:0000256" key="6">
    <source>
        <dbReference type="RuleBase" id="RU000461"/>
    </source>
</evidence>
<dbReference type="Proteomes" id="UP000594262">
    <property type="component" value="Unplaced"/>
</dbReference>
<dbReference type="GO" id="GO:0005789">
    <property type="term" value="C:endoplasmic reticulum membrane"/>
    <property type="evidence" value="ECO:0007669"/>
    <property type="project" value="UniProtKB-SubCell"/>
</dbReference>
<reference evidence="8" key="1">
    <citation type="submission" date="2021-01" db="UniProtKB">
        <authorList>
            <consortium name="EnsemblMetazoa"/>
        </authorList>
    </citation>
    <scope>IDENTIFICATION</scope>
</reference>
<dbReference type="InterPro" id="IPR002401">
    <property type="entry name" value="Cyt_P450_E_grp-I"/>
</dbReference>
<keyword evidence="5 6" id="KW-0408">Iron</keyword>
<dbReference type="AlphaFoldDB" id="A0A7M5UZB0"/>
<dbReference type="PANTHER" id="PTHR24291">
    <property type="entry name" value="CYTOCHROME P450 FAMILY 4"/>
    <property type="match status" value="1"/>
</dbReference>